<evidence type="ECO:0000256" key="6">
    <source>
        <dbReference type="ARBA" id="ARBA00022741"/>
    </source>
</evidence>
<organism evidence="14 15">
    <name type="scientific">Paenibacillus wenxiniae</name>
    <dbReference type="NCBI Taxonomy" id="1636843"/>
    <lineage>
        <taxon>Bacteria</taxon>
        <taxon>Bacillati</taxon>
        <taxon>Bacillota</taxon>
        <taxon>Bacilli</taxon>
        <taxon>Bacillales</taxon>
        <taxon>Paenibacillaceae</taxon>
        <taxon>Paenibacillus</taxon>
    </lineage>
</organism>
<feature type="domain" description="Poly A polymerase head" evidence="11">
    <location>
        <begin position="30"/>
        <end position="149"/>
    </location>
</feature>
<dbReference type="Gene3D" id="1.10.3090.10">
    <property type="entry name" value="cca-adding enzyme, domain 2"/>
    <property type="match status" value="1"/>
</dbReference>
<evidence type="ECO:0000259" key="13">
    <source>
        <dbReference type="Pfam" id="PF13735"/>
    </source>
</evidence>
<dbReference type="Pfam" id="PF01743">
    <property type="entry name" value="PolyA_pol"/>
    <property type="match status" value="1"/>
</dbReference>
<dbReference type="NCBIfam" id="NF009814">
    <property type="entry name" value="PRK13299.1"/>
    <property type="match status" value="1"/>
</dbReference>
<dbReference type="RefSeq" id="WP_347325916.1">
    <property type="nucleotide sequence ID" value="NZ_JBCGUH010000008.1"/>
</dbReference>
<evidence type="ECO:0000256" key="5">
    <source>
        <dbReference type="ARBA" id="ARBA00022723"/>
    </source>
</evidence>
<evidence type="ECO:0000313" key="14">
    <source>
        <dbReference type="EMBL" id="MFD1885055.1"/>
    </source>
</evidence>
<evidence type="ECO:0000256" key="1">
    <source>
        <dbReference type="ARBA" id="ARBA00001946"/>
    </source>
</evidence>
<feature type="domain" description="CCA-adding enzyme C-terminal" evidence="13">
    <location>
        <begin position="260"/>
        <end position="445"/>
    </location>
</feature>
<feature type="compositionally biased region" description="Low complexity" evidence="10">
    <location>
        <begin position="325"/>
        <end position="334"/>
    </location>
</feature>
<comment type="similarity">
    <text evidence="9">Belongs to the tRNA nucleotidyltransferase/poly(A) polymerase family.</text>
</comment>
<gene>
    <name evidence="14" type="ORF">ACFSC9_05900</name>
</gene>
<comment type="cofactor">
    <cofactor evidence="1">
        <name>Mg(2+)</name>
        <dbReference type="ChEBI" id="CHEBI:18420"/>
    </cofactor>
</comment>
<dbReference type="Proteomes" id="UP001597233">
    <property type="component" value="Unassembled WGS sequence"/>
</dbReference>
<sequence length="458" mass="52146">MMQWKWVEAHTAERGMSLLRRLADHGYEGYFVGGCVRDELMGRPINDMDIATNATPEQVLELFEHTVPTGIAHGTVTVILEGEHFELTTYRTEGQYVDHRRPEQVEFVSDLYEDLRRRDFTMNAIARGLDGEYVDPFHGRDDLQKGIIRCVGVPGERFDEDALRMVRGLRFASVFDFELEADTWAALVERRELIRYIATERIRVEMEKMIAGPHPVKGIHLLQKSELVGSMKVHVPCPVARPELLERLERVAGEPWVLRWTLIMLALGFNDEAARQALKQWTFSNAAVDRVVRLLRLHQQLLTVAITDTTDTNNDQQINDDEQTNRNNGQQTNNDMQTDSNSARLTLISGVIHYGQDTAALWRQLYPALPEQDRTHVLRQLYEQAPAWIDQMYAYSLADLCVNGQDVLSALDTRGGPWLGKLMQQLLLAVASGQLSNERHTVLQYARTHAETGGETDA</sequence>
<feature type="region of interest" description="Disordered" evidence="10">
    <location>
        <begin position="311"/>
        <end position="340"/>
    </location>
</feature>
<dbReference type="InterPro" id="IPR002646">
    <property type="entry name" value="PolA_pol_head_dom"/>
</dbReference>
<keyword evidence="6" id="KW-0547">Nucleotide-binding</keyword>
<evidence type="ECO:0000256" key="9">
    <source>
        <dbReference type="RuleBase" id="RU003953"/>
    </source>
</evidence>
<dbReference type="InterPro" id="IPR032828">
    <property type="entry name" value="PolyA_RNA-bd"/>
</dbReference>
<dbReference type="GO" id="GO:0004810">
    <property type="term" value="F:CCA tRNA nucleotidyltransferase activity"/>
    <property type="evidence" value="ECO:0007669"/>
    <property type="project" value="UniProtKB-EC"/>
</dbReference>
<evidence type="ECO:0000259" key="12">
    <source>
        <dbReference type="Pfam" id="PF12627"/>
    </source>
</evidence>
<reference evidence="15" key="1">
    <citation type="journal article" date="2019" name="Int. J. Syst. Evol. Microbiol.">
        <title>The Global Catalogue of Microorganisms (GCM) 10K type strain sequencing project: providing services to taxonomists for standard genome sequencing and annotation.</title>
        <authorList>
            <consortium name="The Broad Institute Genomics Platform"/>
            <consortium name="The Broad Institute Genome Sequencing Center for Infectious Disease"/>
            <person name="Wu L."/>
            <person name="Ma J."/>
        </authorList>
    </citation>
    <scope>NUCLEOTIDE SEQUENCE [LARGE SCALE GENOMIC DNA]</scope>
    <source>
        <strain evidence="15">CCUG 54950</strain>
    </source>
</reference>
<dbReference type="InterPro" id="IPR043519">
    <property type="entry name" value="NT_sf"/>
</dbReference>
<dbReference type="CDD" id="cd05398">
    <property type="entry name" value="NT_ClassII-CCAase"/>
    <property type="match status" value="1"/>
</dbReference>
<dbReference type="SUPFAM" id="SSF81891">
    <property type="entry name" value="Poly A polymerase C-terminal region-like"/>
    <property type="match status" value="1"/>
</dbReference>
<dbReference type="PANTHER" id="PTHR46173">
    <property type="entry name" value="CCA TRNA NUCLEOTIDYLTRANSFERASE 1, MITOCHONDRIAL"/>
    <property type="match status" value="1"/>
</dbReference>
<name>A0ABW4RFU2_9BACL</name>
<evidence type="ECO:0000313" key="15">
    <source>
        <dbReference type="Proteomes" id="UP001597233"/>
    </source>
</evidence>
<evidence type="ECO:0000259" key="11">
    <source>
        <dbReference type="Pfam" id="PF01743"/>
    </source>
</evidence>
<dbReference type="InterPro" id="IPR050264">
    <property type="entry name" value="Bact_CCA-adding_enz_type3_sf"/>
</dbReference>
<keyword evidence="15" id="KW-1185">Reference proteome</keyword>
<dbReference type="InterPro" id="IPR032810">
    <property type="entry name" value="CCA-adding_enz_C"/>
</dbReference>
<dbReference type="Pfam" id="PF12627">
    <property type="entry name" value="PolyA_pol_RNAbd"/>
    <property type="match status" value="1"/>
</dbReference>
<evidence type="ECO:0000256" key="8">
    <source>
        <dbReference type="ARBA" id="ARBA00022884"/>
    </source>
</evidence>
<proteinExistence type="inferred from homology"/>
<dbReference type="SUPFAM" id="SSF81301">
    <property type="entry name" value="Nucleotidyltransferase"/>
    <property type="match status" value="1"/>
</dbReference>
<evidence type="ECO:0000256" key="10">
    <source>
        <dbReference type="SAM" id="MobiDB-lite"/>
    </source>
</evidence>
<dbReference type="EMBL" id="JBHUEH010000011">
    <property type="protein sequence ID" value="MFD1885055.1"/>
    <property type="molecule type" value="Genomic_DNA"/>
</dbReference>
<keyword evidence="4 14" id="KW-0548">Nucleotidyltransferase</keyword>
<keyword evidence="5" id="KW-0479">Metal-binding</keyword>
<comment type="caution">
    <text evidence="14">The sequence shown here is derived from an EMBL/GenBank/DDBJ whole genome shotgun (WGS) entry which is preliminary data.</text>
</comment>
<keyword evidence="2 9" id="KW-0808">Transferase</keyword>
<dbReference type="Gene3D" id="3.30.460.10">
    <property type="entry name" value="Beta Polymerase, domain 2"/>
    <property type="match status" value="1"/>
</dbReference>
<dbReference type="Gene3D" id="1.10.246.80">
    <property type="match status" value="1"/>
</dbReference>
<evidence type="ECO:0000256" key="7">
    <source>
        <dbReference type="ARBA" id="ARBA00022842"/>
    </source>
</evidence>
<evidence type="ECO:0000256" key="4">
    <source>
        <dbReference type="ARBA" id="ARBA00022695"/>
    </source>
</evidence>
<evidence type="ECO:0000256" key="3">
    <source>
        <dbReference type="ARBA" id="ARBA00022694"/>
    </source>
</evidence>
<dbReference type="Pfam" id="PF13735">
    <property type="entry name" value="tRNA_NucTran2_2"/>
    <property type="match status" value="1"/>
</dbReference>
<feature type="domain" description="tRNA nucleotidyltransferase/poly(A) polymerase RNA and SrmB- binding" evidence="12">
    <location>
        <begin position="176"/>
        <end position="227"/>
    </location>
</feature>
<keyword evidence="3" id="KW-0819">tRNA processing</keyword>
<dbReference type="PANTHER" id="PTHR46173:SF1">
    <property type="entry name" value="CCA TRNA NUCLEOTIDYLTRANSFERASE 1, MITOCHONDRIAL"/>
    <property type="match status" value="1"/>
</dbReference>
<keyword evidence="7" id="KW-0460">Magnesium</keyword>
<evidence type="ECO:0000256" key="2">
    <source>
        <dbReference type="ARBA" id="ARBA00022679"/>
    </source>
</evidence>
<protein>
    <submittedName>
        <fullName evidence="14">CCA tRNA nucleotidyltransferase</fullName>
        <ecNumber evidence="14">2.7.7.72</ecNumber>
    </submittedName>
</protein>
<accession>A0ABW4RFU2</accession>
<keyword evidence="8 9" id="KW-0694">RNA-binding</keyword>
<dbReference type="EC" id="2.7.7.72" evidence="14"/>